<gene>
    <name evidence="1" type="ORF">Nans01_14970</name>
</gene>
<evidence type="ECO:0000313" key="1">
    <source>
        <dbReference type="EMBL" id="GLU47146.1"/>
    </source>
</evidence>
<dbReference type="EMBL" id="BSQG01000002">
    <property type="protein sequence ID" value="GLU47146.1"/>
    <property type="molecule type" value="Genomic_DNA"/>
</dbReference>
<proteinExistence type="predicted"/>
<protein>
    <submittedName>
        <fullName evidence="1">Uncharacterized protein</fullName>
    </submittedName>
</protein>
<dbReference type="AlphaFoldDB" id="A0A9W6UGB8"/>
<evidence type="ECO:0000313" key="2">
    <source>
        <dbReference type="Proteomes" id="UP001165092"/>
    </source>
</evidence>
<accession>A0A9W6UGB8</accession>
<reference evidence="1" key="1">
    <citation type="submission" date="2023-02" db="EMBL/GenBank/DDBJ databases">
        <title>Nocardiopsis ansamitocini NBRC 112285.</title>
        <authorList>
            <person name="Ichikawa N."/>
            <person name="Sato H."/>
            <person name="Tonouchi N."/>
        </authorList>
    </citation>
    <scope>NUCLEOTIDE SEQUENCE</scope>
    <source>
        <strain evidence="1">NBRC 112285</strain>
    </source>
</reference>
<organism evidence="1 2">
    <name type="scientific">Nocardiopsis ansamitocini</name>
    <dbReference type="NCBI Taxonomy" id="1670832"/>
    <lineage>
        <taxon>Bacteria</taxon>
        <taxon>Bacillati</taxon>
        <taxon>Actinomycetota</taxon>
        <taxon>Actinomycetes</taxon>
        <taxon>Streptosporangiales</taxon>
        <taxon>Nocardiopsidaceae</taxon>
        <taxon>Nocardiopsis</taxon>
    </lineage>
</organism>
<sequence length="118" mass="12821">MRHREFIVPADQTFIDHIGVAPDRNAGDDDVASLSLTTPAGESVCLSYDIPGRSIALRVSQGPETLLSLYREGATLLSLEARATGCVLNVAFDSVDCTGKLHIEFDPKFKMSDQLLQN</sequence>
<dbReference type="RefSeq" id="WP_285758147.1">
    <property type="nucleotide sequence ID" value="NZ_BSQG01000002.1"/>
</dbReference>
<name>A0A9W6UGB8_9ACTN</name>
<comment type="caution">
    <text evidence="1">The sequence shown here is derived from an EMBL/GenBank/DDBJ whole genome shotgun (WGS) entry which is preliminary data.</text>
</comment>
<keyword evidence="2" id="KW-1185">Reference proteome</keyword>
<dbReference type="Proteomes" id="UP001165092">
    <property type="component" value="Unassembled WGS sequence"/>
</dbReference>